<reference evidence="2" key="1">
    <citation type="submission" date="2019-03" db="EMBL/GenBank/DDBJ databases">
        <title>WGS assembly of Setaria viridis.</title>
        <authorList>
            <person name="Huang P."/>
            <person name="Jenkins J."/>
            <person name="Grimwood J."/>
            <person name="Barry K."/>
            <person name="Healey A."/>
            <person name="Mamidi S."/>
            <person name="Sreedasyam A."/>
            <person name="Shu S."/>
            <person name="Feldman M."/>
            <person name="Wu J."/>
            <person name="Yu Y."/>
            <person name="Chen C."/>
            <person name="Johnson J."/>
            <person name="Rokhsar D."/>
            <person name="Baxter I."/>
            <person name="Schmutz J."/>
            <person name="Brutnell T."/>
            <person name="Kellogg E."/>
        </authorList>
    </citation>
    <scope>NUCLEOTIDE SEQUENCE [LARGE SCALE GENOMIC DNA]</scope>
</reference>
<proteinExistence type="predicted"/>
<evidence type="ECO:0000313" key="2">
    <source>
        <dbReference type="EMBL" id="TKW28964.1"/>
    </source>
</evidence>
<feature type="compositionally biased region" description="Basic and acidic residues" evidence="1">
    <location>
        <begin position="1"/>
        <end position="18"/>
    </location>
</feature>
<dbReference type="AlphaFoldDB" id="A0A4U6VK57"/>
<feature type="compositionally biased region" description="Pro residues" evidence="1">
    <location>
        <begin position="91"/>
        <end position="120"/>
    </location>
</feature>
<evidence type="ECO:0000313" key="3">
    <source>
        <dbReference type="Proteomes" id="UP000298652"/>
    </source>
</evidence>
<sequence length="193" mass="21054">MKKERVERERKQSCRGEKAWSAGEVGKWMERSREERRYGVSVRKWIEAEGIGEGIECWRSTARALRKPCAYQPAAPHSHTQAPHAAAVRDPTPPPAHATPPPSPSLAPPLPRDQPPPPRDPAVDPGSPCAGSLASPRDPAAGSPCAAPAPRRPAPCPLRDRLCGRRSLPRPAAVVRLALPPPYTFDLPWFCKV</sequence>
<dbReference type="EMBL" id="CM016554">
    <property type="protein sequence ID" value="TKW28964.1"/>
    <property type="molecule type" value="Genomic_DNA"/>
</dbReference>
<accession>A0A4U6VK57</accession>
<dbReference type="Gramene" id="TKW28964">
    <property type="protein sequence ID" value="TKW28964"/>
    <property type="gene ID" value="SEVIR_3G363900v2"/>
</dbReference>
<evidence type="ECO:0000256" key="1">
    <source>
        <dbReference type="SAM" id="MobiDB-lite"/>
    </source>
</evidence>
<gene>
    <name evidence="2" type="ORF">SEVIR_3G363900v2</name>
</gene>
<keyword evidence="3" id="KW-1185">Reference proteome</keyword>
<feature type="region of interest" description="Disordered" evidence="1">
    <location>
        <begin position="70"/>
        <end position="158"/>
    </location>
</feature>
<feature type="region of interest" description="Disordered" evidence="1">
    <location>
        <begin position="1"/>
        <end position="24"/>
    </location>
</feature>
<name>A0A4U6VK57_SETVI</name>
<protein>
    <submittedName>
        <fullName evidence="2">Uncharacterized protein</fullName>
    </submittedName>
</protein>
<dbReference type="Proteomes" id="UP000298652">
    <property type="component" value="Chromosome 3"/>
</dbReference>
<organism evidence="2 3">
    <name type="scientific">Setaria viridis</name>
    <name type="common">Green bristlegrass</name>
    <name type="synonym">Setaria italica subsp. viridis</name>
    <dbReference type="NCBI Taxonomy" id="4556"/>
    <lineage>
        <taxon>Eukaryota</taxon>
        <taxon>Viridiplantae</taxon>
        <taxon>Streptophyta</taxon>
        <taxon>Embryophyta</taxon>
        <taxon>Tracheophyta</taxon>
        <taxon>Spermatophyta</taxon>
        <taxon>Magnoliopsida</taxon>
        <taxon>Liliopsida</taxon>
        <taxon>Poales</taxon>
        <taxon>Poaceae</taxon>
        <taxon>PACMAD clade</taxon>
        <taxon>Panicoideae</taxon>
        <taxon>Panicodae</taxon>
        <taxon>Paniceae</taxon>
        <taxon>Cenchrinae</taxon>
        <taxon>Setaria</taxon>
    </lineage>
</organism>
<feature type="compositionally biased region" description="Low complexity" evidence="1">
    <location>
        <begin position="139"/>
        <end position="149"/>
    </location>
</feature>